<proteinExistence type="predicted"/>
<gene>
    <name evidence="2" type="ORF">NK118_01050</name>
</gene>
<evidence type="ECO:0000313" key="3">
    <source>
        <dbReference type="Proteomes" id="UP001523565"/>
    </source>
</evidence>
<feature type="region of interest" description="Disordered" evidence="1">
    <location>
        <begin position="1"/>
        <end position="26"/>
    </location>
</feature>
<keyword evidence="3" id="KW-1185">Reference proteome</keyword>
<protein>
    <recommendedName>
        <fullName evidence="4">YolD-like protein</fullName>
    </recommendedName>
</protein>
<reference evidence="2 3" key="1">
    <citation type="journal article" date="2022" name="Genome Biol. Evol.">
        <title>Host diet, physiology and behaviors set the stage for Lachnospiraceae cladogenesis.</title>
        <authorList>
            <person name="Vera-Ponce De Leon A."/>
            <person name="Schneider M."/>
            <person name="Jahnes B.C."/>
            <person name="Sadowski V."/>
            <person name="Camuy-Velez L.A."/>
            <person name="Duan J."/>
            <person name="Sabree Z.L."/>
        </authorList>
    </citation>
    <scope>NUCLEOTIDE SEQUENCE [LARGE SCALE GENOMIC DNA]</scope>
    <source>
        <strain evidence="2 3">PAL227</strain>
    </source>
</reference>
<sequence>MSKYTDIMHLTRPQSKKHPPMPRGDRAAQFAPFAALTGHEESIKETARLTTHRIELEESDQERLNETLRKALAFIQEGPFLTITYFVPDEKKAGGAYQTVAGRLKKYKEYEQVLVLEGEEEIEIKEVVAIEEGEG</sequence>
<comment type="caution">
    <text evidence="2">The sequence shown here is derived from an EMBL/GenBank/DDBJ whole genome shotgun (WGS) entry which is preliminary data.</text>
</comment>
<accession>A0ABT1EDQ6</accession>
<evidence type="ECO:0000313" key="2">
    <source>
        <dbReference type="EMBL" id="MCP1108839.1"/>
    </source>
</evidence>
<dbReference type="RefSeq" id="WP_262067744.1">
    <property type="nucleotide sequence ID" value="NZ_JAMXOC010000001.1"/>
</dbReference>
<evidence type="ECO:0000256" key="1">
    <source>
        <dbReference type="SAM" id="MobiDB-lite"/>
    </source>
</evidence>
<dbReference type="Proteomes" id="UP001523565">
    <property type="component" value="Unassembled WGS sequence"/>
</dbReference>
<name>A0ABT1EDQ6_9FIRM</name>
<dbReference type="EMBL" id="JAMZFV010000001">
    <property type="protein sequence ID" value="MCP1108839.1"/>
    <property type="molecule type" value="Genomic_DNA"/>
</dbReference>
<evidence type="ECO:0008006" key="4">
    <source>
        <dbReference type="Google" id="ProtNLM"/>
    </source>
</evidence>
<organism evidence="2 3">
    <name type="scientific">Ohessyouella blattaphilus</name>
    <dbReference type="NCBI Taxonomy" id="2949333"/>
    <lineage>
        <taxon>Bacteria</taxon>
        <taxon>Bacillati</taxon>
        <taxon>Bacillota</taxon>
        <taxon>Clostridia</taxon>
        <taxon>Lachnospirales</taxon>
        <taxon>Lachnospiraceae</taxon>
        <taxon>Ohessyouella</taxon>
    </lineage>
</organism>